<evidence type="ECO:0000256" key="1">
    <source>
        <dbReference type="ARBA" id="ARBA00022741"/>
    </source>
</evidence>
<evidence type="ECO:0000313" key="5">
    <source>
        <dbReference type="Proteomes" id="UP001211065"/>
    </source>
</evidence>
<dbReference type="PROSITE" id="PS50011">
    <property type="entry name" value="PROTEIN_KINASE_DOM"/>
    <property type="match status" value="1"/>
</dbReference>
<dbReference type="SMART" id="SM00220">
    <property type="entry name" value="S_TKc"/>
    <property type="match status" value="1"/>
</dbReference>
<accession>A0AAD5U3P3</accession>
<keyword evidence="1" id="KW-0547">Nucleotide-binding</keyword>
<comment type="caution">
    <text evidence="4">The sequence shown here is derived from an EMBL/GenBank/DDBJ whole genome shotgun (WGS) entry which is preliminary data.</text>
</comment>
<dbReference type="InterPro" id="IPR008271">
    <property type="entry name" value="Ser/Thr_kinase_AS"/>
</dbReference>
<evidence type="ECO:0000256" key="2">
    <source>
        <dbReference type="ARBA" id="ARBA00022840"/>
    </source>
</evidence>
<protein>
    <recommendedName>
        <fullName evidence="3">Protein kinase domain-containing protein</fullName>
    </recommendedName>
</protein>
<feature type="domain" description="Protein kinase" evidence="3">
    <location>
        <begin position="8"/>
        <end position="266"/>
    </location>
</feature>
<dbReference type="FunFam" id="1.10.510.10:FF:000571">
    <property type="entry name" value="Maternal embryonic leucine zipper kinase"/>
    <property type="match status" value="1"/>
</dbReference>
<dbReference type="AlphaFoldDB" id="A0AAD5U3P3"/>
<proteinExistence type="predicted"/>
<keyword evidence="2" id="KW-0067">ATP-binding</keyword>
<dbReference type="Gene3D" id="1.10.510.10">
    <property type="entry name" value="Transferase(Phosphotransferase) domain 1"/>
    <property type="match status" value="1"/>
</dbReference>
<evidence type="ECO:0000313" key="4">
    <source>
        <dbReference type="EMBL" id="KAJ3220746.1"/>
    </source>
</evidence>
<name>A0AAD5U3P3_9FUNG</name>
<dbReference type="GO" id="GO:0004672">
    <property type="term" value="F:protein kinase activity"/>
    <property type="evidence" value="ECO:0007669"/>
    <property type="project" value="InterPro"/>
</dbReference>
<dbReference type="PANTHER" id="PTHR24347">
    <property type="entry name" value="SERINE/THREONINE-PROTEIN KINASE"/>
    <property type="match status" value="1"/>
</dbReference>
<organism evidence="4 5">
    <name type="scientific">Clydaea vesicula</name>
    <dbReference type="NCBI Taxonomy" id="447962"/>
    <lineage>
        <taxon>Eukaryota</taxon>
        <taxon>Fungi</taxon>
        <taxon>Fungi incertae sedis</taxon>
        <taxon>Chytridiomycota</taxon>
        <taxon>Chytridiomycota incertae sedis</taxon>
        <taxon>Chytridiomycetes</taxon>
        <taxon>Lobulomycetales</taxon>
        <taxon>Lobulomycetaceae</taxon>
        <taxon>Clydaea</taxon>
    </lineage>
</organism>
<dbReference type="PROSITE" id="PS00108">
    <property type="entry name" value="PROTEIN_KINASE_ST"/>
    <property type="match status" value="1"/>
</dbReference>
<sequence length="267" mass="30430">MLSCSRYDISKSPLAAGTFSEVFKAKNKDTKEEVVIKSVLNDADSIKQAKNEIYLLNKLNHKNIVRLLDTFSHEDEKKILLVLEYTIGGDLFELISSKKLKSIEQKNIFKQLAEAVHYLHSSQIVHRDLKVENVLLSRKDIESHDAEDLVKVCDFGLAQEINEVNPRRGSVEYLAPELLLQKEDPSELDLYKTDTWALGVILFALLTGELPFNGSGNKMFLQIALGKYQLPESVVDEDVKDLLKKLLNTNPRERLSCHQILSHKWLN</sequence>
<dbReference type="InterPro" id="IPR000719">
    <property type="entry name" value="Prot_kinase_dom"/>
</dbReference>
<reference evidence="4" key="1">
    <citation type="submission" date="2020-05" db="EMBL/GenBank/DDBJ databases">
        <title>Phylogenomic resolution of chytrid fungi.</title>
        <authorList>
            <person name="Stajich J.E."/>
            <person name="Amses K."/>
            <person name="Simmons R."/>
            <person name="Seto K."/>
            <person name="Myers J."/>
            <person name="Bonds A."/>
            <person name="Quandt C.A."/>
            <person name="Barry K."/>
            <person name="Liu P."/>
            <person name="Grigoriev I."/>
            <person name="Longcore J.E."/>
            <person name="James T.Y."/>
        </authorList>
    </citation>
    <scope>NUCLEOTIDE SEQUENCE</scope>
    <source>
        <strain evidence="4">JEL0476</strain>
    </source>
</reference>
<dbReference type="EMBL" id="JADGJW010000276">
    <property type="protein sequence ID" value="KAJ3220746.1"/>
    <property type="molecule type" value="Genomic_DNA"/>
</dbReference>
<dbReference type="PIRSF" id="PIRSF000654">
    <property type="entry name" value="Integrin-linked_kinase"/>
    <property type="match status" value="1"/>
</dbReference>
<gene>
    <name evidence="4" type="ORF">HK099_004036</name>
</gene>
<dbReference type="Pfam" id="PF00069">
    <property type="entry name" value="Pkinase"/>
    <property type="match status" value="1"/>
</dbReference>
<dbReference type="SUPFAM" id="SSF56112">
    <property type="entry name" value="Protein kinase-like (PK-like)"/>
    <property type="match status" value="1"/>
</dbReference>
<dbReference type="Proteomes" id="UP001211065">
    <property type="component" value="Unassembled WGS sequence"/>
</dbReference>
<dbReference type="InterPro" id="IPR011009">
    <property type="entry name" value="Kinase-like_dom_sf"/>
</dbReference>
<dbReference type="GO" id="GO:0005524">
    <property type="term" value="F:ATP binding"/>
    <property type="evidence" value="ECO:0007669"/>
    <property type="project" value="UniProtKB-KW"/>
</dbReference>
<evidence type="ECO:0000259" key="3">
    <source>
        <dbReference type="PROSITE" id="PS50011"/>
    </source>
</evidence>
<keyword evidence="5" id="KW-1185">Reference proteome</keyword>